<dbReference type="Proteomes" id="UP000654075">
    <property type="component" value="Unassembled WGS sequence"/>
</dbReference>
<gene>
    <name evidence="4" type="ORF">PGLA1383_LOCUS40712</name>
</gene>
<reference evidence="4" key="1">
    <citation type="submission" date="2021-02" db="EMBL/GenBank/DDBJ databases">
        <authorList>
            <person name="Dougan E. K."/>
            <person name="Rhodes N."/>
            <person name="Thang M."/>
            <person name="Chan C."/>
        </authorList>
    </citation>
    <scope>NUCLEOTIDE SEQUENCE</scope>
</reference>
<dbReference type="PROSITE" id="PS51257">
    <property type="entry name" value="PROKAR_LIPOPROTEIN"/>
    <property type="match status" value="1"/>
</dbReference>
<dbReference type="GO" id="GO:0001522">
    <property type="term" value="P:pseudouridine synthesis"/>
    <property type="evidence" value="ECO:0007669"/>
    <property type="project" value="InterPro"/>
</dbReference>
<feature type="signal peptide" evidence="2">
    <location>
        <begin position="1"/>
        <end position="31"/>
    </location>
</feature>
<evidence type="ECO:0000313" key="5">
    <source>
        <dbReference type="Proteomes" id="UP000654075"/>
    </source>
</evidence>
<evidence type="ECO:0000256" key="1">
    <source>
        <dbReference type="SAM" id="MobiDB-lite"/>
    </source>
</evidence>
<sequence>MASRAGCCYKGATASVAVLSCLACYVEVALAGRPCQREDWSFAFGTCGQAGQRNVYAYSDCNEKAEGSMRRPDPLMNVSCSEQCPSGTKLGVEFVTKATNNNNSSLKLQCSNCPAGRFSLGGGLLVSGVDGDWHRAWPPGLQSSCDYRRSDGTWVAGGRTQGEVGTCQLAVQSPSSVAGRYTVLAVQDATGRPQRSQMPPLATLRMAPGNHQLCEPVPPQQAEANPLGGSVAPALQAPGSLVLLAVKGGCSAQVKAAFAAAAGARAVILAPAAAVATAEVGKTAAVAAAHVPSPAPASSTPRSLIGAPVYELQSPEDAQVFAAALGRAPTTGLVLNMTFLSSCRTLGAAVAPPIAAAVAAASGNSSGESSALEGCNPWKPDASGRSIHSGDNRLFDRIVSTLELSVNLVRDGFVLFRYSVDAEAEYDGFSFEVDWKEEVARVSVQRDFKDVRVNLTAGTHSLRWQYAKDYSGYEGADRAQLELIEVEGTSHADVECLACHSSHSHSAGGAEHCNACGSGEYLDDNSTAGGNMAKCKPCPAGRWAPAGSIGSASCMVRNQCTVDDVHVEFSPCRAMARHRAKRWRQPESCDTQAAAAQSLLQGGDQEEQCPPCEVHLWRPDSSNCVPQVVSCAAGSHAVTELVLSRWGDWPSNLTLEVTGMAGSEELEASVSGAWRLHEGSSVVAGFFGAPQGLHGLGVGLRALLHLDVEVLLSPGHLNFTVQVPSPTAWGSELSFLLDDVDSRDLPALRPEWLRGSSGDHLLQVSGPVSSGRHRLTWLCTQSEHAGTADIPGFAGARLLNVSILGAKGAGADRCAPCPPGHEVSSEGISCQSCSPGKFLGPAGAAAGLRGGQTAGESMCLPCPADTFSSDWASLACRPCGRGTVSGPGSSSCASQELLSASEGLTSTDLSEAAAEEPVVFNTTLAVDQWRLVTGGTPGPFLVSGRKFFISLLEPVAPPGDAEGPDAFVWERLSSSDCGSLGASGSSVAGGAASVASGAAPAPALLLGASVSAVQAVAVLEVRGIRVTWETQAPKAPCPEPASQPPQGLSGVSLLLRCDPSAPWPPAPARKDSSGNFHLPHLRIVRSAPNSSAVGCVLQLEWPSAAACPSCRMADYAPQVGACSTDDSDGGAFSSGVARLTGPTRPVTFVRVRPCLGGSPPPPEYAEVCEGGVGVTKVVPPKYAYHAEALIAGTILLGCGLAIYFNELVSQPSTALRAGRDREEGEGTQRGIDSPGVIYAELDRSDSLLAALTRHVPKISHAQALKLARLGAVYYRPPRDHRFARLGNPLTPIGAADGEEVSKMSVEAGGELRVHSEPRRYPGCAAESPAAWAERLRYVGRDFVVVDKPAGVPCAPHVSNGREWLVPFAGAALMFYLASRGNSNSDNNSNNRNNNSNNRNSSNSNSNNDKNNNNDNDNNNNSNNNNNDKNNNSSDTKVPQLLPCHRLDVGTSGLVTLARSKGAAARFNELMKEPGAVRKTYRALIAGSNVKENTLLENWISDPVFGRPAPRIVAPMGAQIDDSLVWTIADTSGVTLEQRSFPAQQVVMAKISVGYSNCIAMLSVTPLAFTASTNGDIEKLGGFVPNSGRKARPAAPRSEATLSASRPKASSSIRSPRGLEDASRSDANGYPQVGSGAAFDEWLRSLSLAGGVQNFATDPVELLAHDDGSQFLPKDSDDGEAASSGMLLETFDSPVDFEIHTPEEWLAMCAALTSGMPQAAVLHYVSHEWRMLPCWVNGFEAQTRRYQVELEDGSCKQVKRLALRFNAEDPEVFAQRVETCRAKKAHCELQQAFINYIDSQPLSMVSPMQRAMKERFIRQGLQKSHMEDSKNYVSDIRDLIAEIEQQYVLSMKFAKVKGNLIEGAGTTFASVREDSPFAPLLYSYLPRPVPNLGLVPHQGAEHRVK</sequence>
<protein>
    <recommendedName>
        <fullName evidence="3">Pseudouridine synthase RsuA/RluA-like domain-containing protein</fullName>
    </recommendedName>
</protein>
<feature type="region of interest" description="Disordered" evidence="1">
    <location>
        <begin position="1580"/>
        <end position="1629"/>
    </location>
</feature>
<dbReference type="GO" id="GO:0009982">
    <property type="term" value="F:pseudouridine synthase activity"/>
    <property type="evidence" value="ECO:0007669"/>
    <property type="project" value="InterPro"/>
</dbReference>
<keyword evidence="5" id="KW-1185">Reference proteome</keyword>
<dbReference type="Pfam" id="PF00849">
    <property type="entry name" value="PseudoU_synth_2"/>
    <property type="match status" value="1"/>
</dbReference>
<dbReference type="GO" id="GO:0016020">
    <property type="term" value="C:membrane"/>
    <property type="evidence" value="ECO:0007669"/>
    <property type="project" value="TreeGrafter"/>
</dbReference>
<dbReference type="SUPFAM" id="SSF55120">
    <property type="entry name" value="Pseudouridine synthase"/>
    <property type="match status" value="1"/>
</dbReference>
<feature type="non-terminal residue" evidence="4">
    <location>
        <position position="1904"/>
    </location>
</feature>
<keyword evidence="2" id="KW-0732">Signal</keyword>
<dbReference type="Gene3D" id="3.30.2350.10">
    <property type="entry name" value="Pseudouridine synthase"/>
    <property type="match status" value="1"/>
</dbReference>
<dbReference type="InterPro" id="IPR006145">
    <property type="entry name" value="PsdUridine_synth_RsuA/RluA"/>
</dbReference>
<feature type="chain" id="PRO_5032946335" description="Pseudouridine synthase RsuA/RluA-like domain-containing protein" evidence="2">
    <location>
        <begin position="32"/>
        <end position="1904"/>
    </location>
</feature>
<evidence type="ECO:0000259" key="3">
    <source>
        <dbReference type="Pfam" id="PF00849"/>
    </source>
</evidence>
<feature type="region of interest" description="Disordered" evidence="1">
    <location>
        <begin position="1382"/>
        <end position="1438"/>
    </location>
</feature>
<organism evidence="4 5">
    <name type="scientific">Polarella glacialis</name>
    <name type="common">Dinoflagellate</name>
    <dbReference type="NCBI Taxonomy" id="89957"/>
    <lineage>
        <taxon>Eukaryota</taxon>
        <taxon>Sar</taxon>
        <taxon>Alveolata</taxon>
        <taxon>Dinophyceae</taxon>
        <taxon>Suessiales</taxon>
        <taxon>Suessiaceae</taxon>
        <taxon>Polarella</taxon>
    </lineage>
</organism>
<dbReference type="SMART" id="SM01411">
    <property type="entry name" value="Ephrin_rec_like"/>
    <property type="match status" value="3"/>
</dbReference>
<feature type="compositionally biased region" description="Polar residues" evidence="1">
    <location>
        <begin position="1599"/>
        <end position="1613"/>
    </location>
</feature>
<evidence type="ECO:0000313" key="4">
    <source>
        <dbReference type="EMBL" id="CAE8623450.1"/>
    </source>
</evidence>
<evidence type="ECO:0000256" key="2">
    <source>
        <dbReference type="SAM" id="SignalP"/>
    </source>
</evidence>
<dbReference type="InterPro" id="IPR020103">
    <property type="entry name" value="PsdUridine_synth_cat_dom_sf"/>
</dbReference>
<feature type="domain" description="Pseudouridine synthase RsuA/RluA-like" evidence="3">
    <location>
        <begin position="1341"/>
        <end position="1501"/>
    </location>
</feature>
<feature type="compositionally biased region" description="Low complexity" evidence="1">
    <location>
        <begin position="1382"/>
        <end position="1434"/>
    </location>
</feature>
<proteinExistence type="predicted"/>
<dbReference type="PANTHER" id="PTHR22727">
    <property type="entry name" value="PROTEIN CBG13728"/>
    <property type="match status" value="1"/>
</dbReference>
<dbReference type="Gene3D" id="3.50.30.30">
    <property type="match status" value="1"/>
</dbReference>
<dbReference type="OrthoDB" id="441817at2759"/>
<dbReference type="InterPro" id="IPR039181">
    <property type="entry name" value="Elapor1/2"/>
</dbReference>
<dbReference type="EMBL" id="CAJNNV010028171">
    <property type="protein sequence ID" value="CAE8623450.1"/>
    <property type="molecule type" value="Genomic_DNA"/>
</dbReference>
<dbReference type="GO" id="GO:0003723">
    <property type="term" value="F:RNA binding"/>
    <property type="evidence" value="ECO:0007669"/>
    <property type="project" value="InterPro"/>
</dbReference>
<accession>A0A813GEH9</accession>
<comment type="caution">
    <text evidence="4">The sequence shown here is derived from an EMBL/GenBank/DDBJ whole genome shotgun (WGS) entry which is preliminary data.</text>
</comment>
<name>A0A813GEH9_POLGL</name>
<dbReference type="PANTHER" id="PTHR22727:SF15">
    <property type="entry name" value="MRH DOMAIN-CONTAINING PROTEIN"/>
    <property type="match status" value="1"/>
</dbReference>